<dbReference type="AlphaFoldDB" id="K0KMV3"/>
<feature type="region of interest" description="Disordered" evidence="1">
    <location>
        <begin position="120"/>
        <end position="140"/>
    </location>
</feature>
<dbReference type="HOGENOM" id="CLU_1220516_0_0_1"/>
<evidence type="ECO:0000313" key="2">
    <source>
        <dbReference type="EMBL" id="CCH44261.1"/>
    </source>
</evidence>
<dbReference type="EMBL" id="CAIF01000116">
    <property type="protein sequence ID" value="CCH44261.1"/>
    <property type="molecule type" value="Genomic_DNA"/>
</dbReference>
<proteinExistence type="predicted"/>
<keyword evidence="3" id="KW-1185">Reference proteome</keyword>
<sequence length="227" mass="25144">MADIYSSHSEQYLHHDPDSLSNDLDSTNLKSPRSDQLSESTSNSLDVDSIESPNQSVPISRPLSRSSATSGLSVTATKDGIEGKRIKKNGIPGYPLNLINKMYTNYAKQHQLNMENEVTGAYKTNDGSPLATTQGDTESADDLWSVQSIKSATSLIPQYDPSDRDFHSERGSILSNDQYHDASDHASKNLDFFDFDQTRGQQGNVPNQYGDIPQISIENENLQERRS</sequence>
<feature type="compositionally biased region" description="Polar residues" evidence="1">
    <location>
        <begin position="1"/>
        <end position="10"/>
    </location>
</feature>
<feature type="compositionally biased region" description="Polar residues" evidence="1">
    <location>
        <begin position="19"/>
        <end position="76"/>
    </location>
</feature>
<dbReference type="InParanoid" id="K0KMV3"/>
<protein>
    <submittedName>
        <fullName evidence="2">Uncharacterized protein</fullName>
    </submittedName>
</protein>
<accession>K0KMV3</accession>
<feature type="compositionally biased region" description="Polar residues" evidence="1">
    <location>
        <begin position="125"/>
        <end position="137"/>
    </location>
</feature>
<reference evidence="2 3" key="1">
    <citation type="journal article" date="2012" name="Eukaryot. Cell">
        <title>Draft genome sequence of Wickerhamomyces ciferrii NRRL Y-1031 F-60-10.</title>
        <authorList>
            <person name="Schneider J."/>
            <person name="Andrea H."/>
            <person name="Blom J."/>
            <person name="Jaenicke S."/>
            <person name="Ruckert C."/>
            <person name="Schorsch C."/>
            <person name="Szczepanowski R."/>
            <person name="Farwick M."/>
            <person name="Goesmann A."/>
            <person name="Puhler A."/>
            <person name="Schaffer S."/>
            <person name="Tauch A."/>
            <person name="Kohler T."/>
            <person name="Brinkrolf K."/>
        </authorList>
    </citation>
    <scope>NUCLEOTIDE SEQUENCE [LARGE SCALE GENOMIC DNA]</scope>
    <source>
        <strain evidence="3">ATCC 14091 / BCRC 22168 / CBS 111 / JCM 3599 / NBRC 0793 / NRRL Y-1031 F-60-10</strain>
    </source>
</reference>
<comment type="caution">
    <text evidence="2">The sequence shown here is derived from an EMBL/GenBank/DDBJ whole genome shotgun (WGS) entry which is preliminary data.</text>
</comment>
<gene>
    <name evidence="2" type="ORF">BN7_3822</name>
</gene>
<organism evidence="2 3">
    <name type="scientific">Wickerhamomyces ciferrii (strain ATCC 14091 / BCRC 22168 / CBS 111 / JCM 3599 / NBRC 0793 / NRRL Y-1031 F-60-10)</name>
    <name type="common">Yeast</name>
    <name type="synonym">Pichia ciferrii</name>
    <dbReference type="NCBI Taxonomy" id="1206466"/>
    <lineage>
        <taxon>Eukaryota</taxon>
        <taxon>Fungi</taxon>
        <taxon>Dikarya</taxon>
        <taxon>Ascomycota</taxon>
        <taxon>Saccharomycotina</taxon>
        <taxon>Saccharomycetes</taxon>
        <taxon>Phaffomycetales</taxon>
        <taxon>Wickerhamomycetaceae</taxon>
        <taxon>Wickerhamomyces</taxon>
    </lineage>
</organism>
<evidence type="ECO:0000256" key="1">
    <source>
        <dbReference type="SAM" id="MobiDB-lite"/>
    </source>
</evidence>
<feature type="region of interest" description="Disordered" evidence="1">
    <location>
        <begin position="1"/>
        <end position="76"/>
    </location>
</feature>
<name>K0KMV3_WICCF</name>
<evidence type="ECO:0000313" key="3">
    <source>
        <dbReference type="Proteomes" id="UP000009328"/>
    </source>
</evidence>
<dbReference type="Proteomes" id="UP000009328">
    <property type="component" value="Unassembled WGS sequence"/>
</dbReference>
<dbReference type="eggNOG" id="ENOG502S3TQ">
    <property type="taxonomic scope" value="Eukaryota"/>
</dbReference>